<accession>A0A835VF23</accession>
<keyword evidence="10" id="KW-0472">Membrane</keyword>
<dbReference type="Pfam" id="PF13639">
    <property type="entry name" value="zf-RING_2"/>
    <property type="match status" value="1"/>
</dbReference>
<dbReference type="GO" id="GO:0016020">
    <property type="term" value="C:membrane"/>
    <property type="evidence" value="ECO:0007669"/>
    <property type="project" value="UniProtKB-SubCell"/>
</dbReference>
<proteinExistence type="inferred from homology"/>
<dbReference type="Gene3D" id="3.30.40.10">
    <property type="entry name" value="Zinc/RING finger domain, C3HC4 (zinc finger)"/>
    <property type="match status" value="1"/>
</dbReference>
<evidence type="ECO:0000256" key="1">
    <source>
        <dbReference type="ARBA" id="ARBA00004167"/>
    </source>
</evidence>
<evidence type="ECO:0000256" key="2">
    <source>
        <dbReference type="ARBA" id="ARBA00004906"/>
    </source>
</evidence>
<feature type="region of interest" description="Disordered" evidence="13">
    <location>
        <begin position="1"/>
        <end position="56"/>
    </location>
</feature>
<evidence type="ECO:0000256" key="11">
    <source>
        <dbReference type="ARBA" id="ARBA00024209"/>
    </source>
</evidence>
<keyword evidence="6 12" id="KW-0863">Zinc-finger</keyword>
<feature type="domain" description="RING-type" evidence="14">
    <location>
        <begin position="98"/>
        <end position="140"/>
    </location>
</feature>
<evidence type="ECO:0000256" key="4">
    <source>
        <dbReference type="ARBA" id="ARBA00022692"/>
    </source>
</evidence>
<dbReference type="PANTHER" id="PTHR45768:SF34">
    <property type="entry name" value="RING-H2 FINGER PROTEIN ATL64"/>
    <property type="match status" value="1"/>
</dbReference>
<dbReference type="PANTHER" id="PTHR45768">
    <property type="entry name" value="E3 UBIQUITIN-PROTEIN LIGASE RNF13-LIKE"/>
    <property type="match status" value="1"/>
</dbReference>
<reference evidence="15 16" key="1">
    <citation type="journal article" date="2020" name="Nat. Food">
        <title>A phased Vanilla planifolia genome enables genetic improvement of flavour and production.</title>
        <authorList>
            <person name="Hasing T."/>
            <person name="Tang H."/>
            <person name="Brym M."/>
            <person name="Khazi F."/>
            <person name="Huang T."/>
            <person name="Chambers A.H."/>
        </authorList>
    </citation>
    <scope>NUCLEOTIDE SEQUENCE [LARGE SCALE GENOMIC DNA]</scope>
    <source>
        <tissue evidence="15">Leaf</tissue>
    </source>
</reference>
<keyword evidence="8" id="KW-0862">Zinc</keyword>
<name>A0A835VF23_VANPL</name>
<dbReference type="PROSITE" id="PS50089">
    <property type="entry name" value="ZF_RING_2"/>
    <property type="match status" value="1"/>
</dbReference>
<dbReference type="Proteomes" id="UP000636800">
    <property type="component" value="Chromosome 1"/>
</dbReference>
<dbReference type="SUPFAM" id="SSF57850">
    <property type="entry name" value="RING/U-box"/>
    <property type="match status" value="1"/>
</dbReference>
<dbReference type="CDD" id="cd16461">
    <property type="entry name" value="RING-H2_EL5-like"/>
    <property type="match status" value="1"/>
</dbReference>
<feature type="compositionally biased region" description="Low complexity" evidence="13">
    <location>
        <begin position="199"/>
        <end position="218"/>
    </location>
</feature>
<comment type="caution">
    <text evidence="15">The sequence shown here is derived from an EMBL/GenBank/DDBJ whole genome shotgun (WGS) entry which is preliminary data.</text>
</comment>
<gene>
    <name evidence="15" type="ORF">HPP92_001123</name>
</gene>
<keyword evidence="16" id="KW-1185">Reference proteome</keyword>
<evidence type="ECO:0000313" key="15">
    <source>
        <dbReference type="EMBL" id="KAG0496432.1"/>
    </source>
</evidence>
<comment type="subcellular location">
    <subcellularLocation>
        <location evidence="1">Membrane</location>
        <topology evidence="1">Single-pass membrane protein</topology>
    </subcellularLocation>
</comment>
<evidence type="ECO:0000259" key="14">
    <source>
        <dbReference type="PROSITE" id="PS50089"/>
    </source>
</evidence>
<feature type="compositionally biased region" description="Low complexity" evidence="13">
    <location>
        <begin position="1"/>
        <end position="40"/>
    </location>
</feature>
<keyword evidence="7" id="KW-0833">Ubl conjugation pathway</keyword>
<comment type="pathway">
    <text evidence="2">Protein modification; protein ubiquitination.</text>
</comment>
<organism evidence="15 16">
    <name type="scientific">Vanilla planifolia</name>
    <name type="common">Vanilla</name>
    <dbReference type="NCBI Taxonomy" id="51239"/>
    <lineage>
        <taxon>Eukaryota</taxon>
        <taxon>Viridiplantae</taxon>
        <taxon>Streptophyta</taxon>
        <taxon>Embryophyta</taxon>
        <taxon>Tracheophyta</taxon>
        <taxon>Spermatophyta</taxon>
        <taxon>Magnoliopsida</taxon>
        <taxon>Liliopsida</taxon>
        <taxon>Asparagales</taxon>
        <taxon>Orchidaceae</taxon>
        <taxon>Vanilloideae</taxon>
        <taxon>Vanilleae</taxon>
        <taxon>Vanilla</taxon>
    </lineage>
</organism>
<evidence type="ECO:0000256" key="7">
    <source>
        <dbReference type="ARBA" id="ARBA00022786"/>
    </source>
</evidence>
<evidence type="ECO:0000256" key="5">
    <source>
        <dbReference type="ARBA" id="ARBA00022723"/>
    </source>
</evidence>
<keyword evidence="4" id="KW-0812">Transmembrane</keyword>
<keyword evidence="5" id="KW-0479">Metal-binding</keyword>
<keyword evidence="9" id="KW-1133">Transmembrane helix</keyword>
<feature type="region of interest" description="Disordered" evidence="13">
    <location>
        <begin position="199"/>
        <end position="236"/>
    </location>
</feature>
<keyword evidence="3" id="KW-0808">Transferase</keyword>
<comment type="similarity">
    <text evidence="11">Belongs to the RING-type zinc finger family. ATL subfamily.</text>
</comment>
<evidence type="ECO:0000256" key="13">
    <source>
        <dbReference type="SAM" id="MobiDB-lite"/>
    </source>
</evidence>
<evidence type="ECO:0000256" key="8">
    <source>
        <dbReference type="ARBA" id="ARBA00022833"/>
    </source>
</evidence>
<dbReference type="SMART" id="SM00184">
    <property type="entry name" value="RING"/>
    <property type="match status" value="1"/>
</dbReference>
<dbReference type="GO" id="GO:0008270">
    <property type="term" value="F:zinc ion binding"/>
    <property type="evidence" value="ECO:0007669"/>
    <property type="project" value="UniProtKB-KW"/>
</dbReference>
<evidence type="ECO:0000256" key="3">
    <source>
        <dbReference type="ARBA" id="ARBA00022679"/>
    </source>
</evidence>
<dbReference type="EMBL" id="JADCNL010000001">
    <property type="protein sequence ID" value="KAG0496432.1"/>
    <property type="molecule type" value="Genomic_DNA"/>
</dbReference>
<sequence>MIPTTERSCSRPSSACPSSSFSSSSSTRTAAGSSAEAATAQRPLPPRQTKLVSTIGGGARQSVRGVWARDDGCHGLDAKVVAALPEFVNGEKGKVVDCVVCLSAMQEGEKGRLLPRCGHGFHAPCIDAWLRWHSTCPICRAAVQGEATVEEVVVVVEGGDLVGGSVVVQETEARGGACHGIQIDAKEEAAAASAAVAAAATPMSSSSSSSVVSSSLKRMLSKSRSEKRVSPSAIGN</sequence>
<evidence type="ECO:0000313" key="16">
    <source>
        <dbReference type="Proteomes" id="UP000636800"/>
    </source>
</evidence>
<evidence type="ECO:0000256" key="6">
    <source>
        <dbReference type="ARBA" id="ARBA00022771"/>
    </source>
</evidence>
<evidence type="ECO:0000256" key="10">
    <source>
        <dbReference type="ARBA" id="ARBA00023136"/>
    </source>
</evidence>
<dbReference type="AlphaFoldDB" id="A0A835VF23"/>
<dbReference type="InterPro" id="IPR001841">
    <property type="entry name" value="Znf_RING"/>
</dbReference>
<dbReference type="InterPro" id="IPR013083">
    <property type="entry name" value="Znf_RING/FYVE/PHD"/>
</dbReference>
<evidence type="ECO:0000256" key="9">
    <source>
        <dbReference type="ARBA" id="ARBA00022989"/>
    </source>
</evidence>
<dbReference type="GO" id="GO:0016740">
    <property type="term" value="F:transferase activity"/>
    <property type="evidence" value="ECO:0007669"/>
    <property type="project" value="UniProtKB-KW"/>
</dbReference>
<protein>
    <recommendedName>
        <fullName evidence="14">RING-type domain-containing protein</fullName>
    </recommendedName>
</protein>
<dbReference type="OrthoDB" id="10262326at2759"/>
<evidence type="ECO:0000256" key="12">
    <source>
        <dbReference type="PROSITE-ProRule" id="PRU00175"/>
    </source>
</evidence>